<name>A0A3B0WI40_9ZZZZ</name>
<proteinExistence type="predicted"/>
<dbReference type="AlphaFoldDB" id="A0A3B0WI40"/>
<evidence type="ECO:0008006" key="2">
    <source>
        <dbReference type="Google" id="ProtNLM"/>
    </source>
</evidence>
<dbReference type="EMBL" id="UOFD01000010">
    <property type="protein sequence ID" value="VAW50297.1"/>
    <property type="molecule type" value="Genomic_DNA"/>
</dbReference>
<reference evidence="1" key="1">
    <citation type="submission" date="2018-06" db="EMBL/GenBank/DDBJ databases">
        <authorList>
            <person name="Zhirakovskaya E."/>
        </authorList>
    </citation>
    <scope>NUCLEOTIDE SEQUENCE</scope>
</reference>
<evidence type="ECO:0000313" key="1">
    <source>
        <dbReference type="EMBL" id="VAW50297.1"/>
    </source>
</evidence>
<gene>
    <name evidence="1" type="ORF">MNBD_GAMMA06-653</name>
</gene>
<accession>A0A3B0WI40</accession>
<sequence>MSVNNSNKLKSSADLVELYEAMDDERKRSLCDFSDFLYAKADPISKEIPVPEDIVRPETETVVGAVKRLKTKYHMVESMSVFSAASALMTDHMVKGRDVIEVIDEMEVLFDDAYDELVQENK</sequence>
<protein>
    <recommendedName>
        <fullName evidence="2">Crp/Fnr family transcriptional regulator</fullName>
    </recommendedName>
</protein>
<organism evidence="1">
    <name type="scientific">hydrothermal vent metagenome</name>
    <dbReference type="NCBI Taxonomy" id="652676"/>
    <lineage>
        <taxon>unclassified sequences</taxon>
        <taxon>metagenomes</taxon>
        <taxon>ecological metagenomes</taxon>
    </lineage>
</organism>